<name>A0A0F8XK39_9ZZZZ</name>
<feature type="non-terminal residue" evidence="1">
    <location>
        <position position="1"/>
    </location>
</feature>
<gene>
    <name evidence="1" type="ORF">LCGC14_2933480</name>
</gene>
<comment type="caution">
    <text evidence="1">The sequence shown here is derived from an EMBL/GenBank/DDBJ whole genome shotgun (WGS) entry which is preliminary data.</text>
</comment>
<accession>A0A0F8XK39</accession>
<proteinExistence type="predicted"/>
<evidence type="ECO:0000313" key="1">
    <source>
        <dbReference type="EMBL" id="KKK69492.1"/>
    </source>
</evidence>
<reference evidence="1" key="1">
    <citation type="journal article" date="2015" name="Nature">
        <title>Complex archaea that bridge the gap between prokaryotes and eukaryotes.</title>
        <authorList>
            <person name="Spang A."/>
            <person name="Saw J.H."/>
            <person name="Jorgensen S.L."/>
            <person name="Zaremba-Niedzwiedzka K."/>
            <person name="Martijn J."/>
            <person name="Lind A.E."/>
            <person name="van Eijk R."/>
            <person name="Schleper C."/>
            <person name="Guy L."/>
            <person name="Ettema T.J."/>
        </authorList>
    </citation>
    <scope>NUCLEOTIDE SEQUENCE</scope>
</reference>
<organism evidence="1">
    <name type="scientific">marine sediment metagenome</name>
    <dbReference type="NCBI Taxonomy" id="412755"/>
    <lineage>
        <taxon>unclassified sequences</taxon>
        <taxon>metagenomes</taxon>
        <taxon>ecological metagenomes</taxon>
    </lineage>
</organism>
<dbReference type="AlphaFoldDB" id="A0A0F8XK39"/>
<sequence length="76" mass="8338">NWAIENGGPVPKGIIDEASMMKTGLTIPVAQSIIFRREKMGLPVLPKANTEEIEKILKASKFTDKLDSLISLEVSK</sequence>
<dbReference type="EMBL" id="LAZR01058622">
    <property type="protein sequence ID" value="KKK69492.1"/>
    <property type="molecule type" value="Genomic_DNA"/>
</dbReference>
<protein>
    <submittedName>
        <fullName evidence="1">Uncharacterized protein</fullName>
    </submittedName>
</protein>